<dbReference type="KEGG" id="msea:METESE_12030"/>
<dbReference type="AlphaFoldDB" id="A0AA48GXK4"/>
<name>A0AA48GXK4_9BACT</name>
<evidence type="ECO:0000259" key="1">
    <source>
        <dbReference type="Pfam" id="PF13392"/>
    </source>
</evidence>
<proteinExistence type="predicted"/>
<dbReference type="Pfam" id="PF13392">
    <property type="entry name" value="HNH_3"/>
    <property type="match status" value="1"/>
</dbReference>
<feature type="domain" description="HNH nuclease" evidence="1">
    <location>
        <begin position="46"/>
        <end position="89"/>
    </location>
</feature>
<reference evidence="2" key="1">
    <citation type="journal article" date="2023" name="Int. J. Syst. Evol. Microbiol.">
        <title>Mesoterricola silvestris gen. nov., sp. nov., Mesoterricola sediminis sp. nov., Geothrix oryzae sp. nov., Geothrix edaphica sp. nov., Geothrix rubra sp. nov., and Geothrix limicola sp. nov., six novel members of Acidobacteriota isolated from soils.</title>
        <authorList>
            <person name="Itoh H."/>
            <person name="Sugisawa Y."/>
            <person name="Mise K."/>
            <person name="Xu Z."/>
            <person name="Kuniyasu M."/>
            <person name="Ushijima N."/>
            <person name="Kawano K."/>
            <person name="Kobayashi E."/>
            <person name="Shiratori Y."/>
            <person name="Masuda Y."/>
            <person name="Senoo K."/>
        </authorList>
    </citation>
    <scope>NUCLEOTIDE SEQUENCE</scope>
    <source>
        <strain evidence="2">W786</strain>
    </source>
</reference>
<dbReference type="SUPFAM" id="SSF54060">
    <property type="entry name" value="His-Me finger endonucleases"/>
    <property type="match status" value="1"/>
</dbReference>
<sequence length="151" mass="17621">MGSAVDKVVRFQAKVMVNPDTGCWEWQGSKVRGYGQFWDEGKLVLSHRFAYVNWVGPVPEGKELDHLCRNRACCNPSHLEPVTRKENMQRAPVNLPKPFCLHGHPQTPENVRYCFRRGDYRRVCKVCASIQDKEYRKHYVRKSRAKNRSSE</sequence>
<evidence type="ECO:0000313" key="3">
    <source>
        <dbReference type="Proteomes" id="UP001228113"/>
    </source>
</evidence>
<dbReference type="GO" id="GO:0004519">
    <property type="term" value="F:endonuclease activity"/>
    <property type="evidence" value="ECO:0007669"/>
    <property type="project" value="InterPro"/>
</dbReference>
<dbReference type="InterPro" id="IPR044925">
    <property type="entry name" value="His-Me_finger_sf"/>
</dbReference>
<protein>
    <recommendedName>
        <fullName evidence="1">HNH nuclease domain-containing protein</fullName>
    </recommendedName>
</protein>
<dbReference type="EMBL" id="AP027081">
    <property type="protein sequence ID" value="BDU76245.1"/>
    <property type="molecule type" value="Genomic_DNA"/>
</dbReference>
<dbReference type="Gene3D" id="3.90.75.10">
    <property type="entry name" value="Homing Intron 3 (I-ppo) Encoded Endonuclease, Chain A"/>
    <property type="match status" value="1"/>
</dbReference>
<accession>A0AA48GXK4</accession>
<keyword evidence="3" id="KW-1185">Reference proteome</keyword>
<organism evidence="2 3">
    <name type="scientific">Mesoterricola sediminis</name>
    <dbReference type="NCBI Taxonomy" id="2927980"/>
    <lineage>
        <taxon>Bacteria</taxon>
        <taxon>Pseudomonadati</taxon>
        <taxon>Acidobacteriota</taxon>
        <taxon>Holophagae</taxon>
        <taxon>Holophagales</taxon>
        <taxon>Holophagaceae</taxon>
        <taxon>Mesoterricola</taxon>
    </lineage>
</organism>
<evidence type="ECO:0000313" key="2">
    <source>
        <dbReference type="EMBL" id="BDU76245.1"/>
    </source>
</evidence>
<dbReference type="Proteomes" id="UP001228113">
    <property type="component" value="Chromosome"/>
</dbReference>
<gene>
    <name evidence="2" type="ORF">METESE_12030</name>
</gene>
<dbReference type="InterPro" id="IPR044930">
    <property type="entry name" value="Homing_endonuclease_His-Me"/>
</dbReference>
<dbReference type="InterPro" id="IPR003615">
    <property type="entry name" value="HNH_nuc"/>
</dbReference>